<dbReference type="Pfam" id="PF11639">
    <property type="entry name" value="HapK"/>
    <property type="match status" value="1"/>
</dbReference>
<proteinExistence type="predicted"/>
<evidence type="ECO:0000313" key="1">
    <source>
        <dbReference type="EMBL" id="EAR29353.1"/>
    </source>
</evidence>
<accession>A4C5U9</accession>
<name>A4C5U9_9GAMM</name>
<gene>
    <name evidence="1" type="ORF">PTD2_11074</name>
</gene>
<evidence type="ECO:0000313" key="2">
    <source>
        <dbReference type="Proteomes" id="UP000006201"/>
    </source>
</evidence>
<dbReference type="EMBL" id="AAOH01000002">
    <property type="protein sequence ID" value="EAR29353.1"/>
    <property type="molecule type" value="Genomic_DNA"/>
</dbReference>
<dbReference type="Gene3D" id="3.30.70.100">
    <property type="match status" value="1"/>
</dbReference>
<dbReference type="OrthoDB" id="4731620at2"/>
<dbReference type="RefSeq" id="WP_009837227.1">
    <property type="nucleotide sequence ID" value="NZ_AAOH01000002.1"/>
</dbReference>
<comment type="caution">
    <text evidence="1">The sequence shown here is derived from an EMBL/GenBank/DDBJ whole genome shotgun (WGS) entry which is preliminary data.</text>
</comment>
<dbReference type="Proteomes" id="UP000006201">
    <property type="component" value="Unassembled WGS sequence"/>
</dbReference>
<dbReference type="AlphaFoldDB" id="A4C5U9"/>
<reference evidence="1 2" key="1">
    <citation type="submission" date="2006-02" db="EMBL/GenBank/DDBJ databases">
        <authorList>
            <person name="Moran M.A."/>
            <person name="Kjelleberg S."/>
            <person name="Egan S."/>
            <person name="Saunders N."/>
            <person name="Thomas T."/>
            <person name="Ferriera S."/>
            <person name="Johnson J."/>
            <person name="Kravitz S."/>
            <person name="Halpern A."/>
            <person name="Remington K."/>
            <person name="Beeson K."/>
            <person name="Tran B."/>
            <person name="Rogers Y.-H."/>
            <person name="Friedman R."/>
            <person name="Venter J.C."/>
        </authorList>
    </citation>
    <scope>NUCLEOTIDE SEQUENCE [LARGE SCALE GENOMIC DNA]</scope>
    <source>
        <strain evidence="1 2">D2</strain>
    </source>
</reference>
<dbReference type="HOGENOM" id="CLU_177081_0_0_6"/>
<dbReference type="InterPro" id="IPR021667">
    <property type="entry name" value="HapK"/>
</dbReference>
<dbReference type="STRING" id="87626.PTD2_11074"/>
<keyword evidence="2" id="KW-1185">Reference proteome</keyword>
<dbReference type="eggNOG" id="ENOG50334I7">
    <property type="taxonomic scope" value="Bacteria"/>
</dbReference>
<protein>
    <submittedName>
        <fullName evidence="1">RedY protein</fullName>
    </submittedName>
</protein>
<organism evidence="1 2">
    <name type="scientific">Pseudoalteromonas tunicata D2</name>
    <dbReference type="NCBI Taxonomy" id="87626"/>
    <lineage>
        <taxon>Bacteria</taxon>
        <taxon>Pseudomonadati</taxon>
        <taxon>Pseudomonadota</taxon>
        <taxon>Gammaproteobacteria</taxon>
        <taxon>Alteromonadales</taxon>
        <taxon>Pseudoalteromonadaceae</taxon>
        <taxon>Pseudoalteromonas</taxon>
    </lineage>
</organism>
<sequence length="101" mass="11661">MSVIIDKIKLKMGVSPNDFELWVKEVDYAACQSLHSVRRFVVSKALDVDYDYVEVIDVTSLADFEAEMQTEIFQSLVHRFSQLAEVVETIRSETLLPGYQW</sequence>